<dbReference type="EMBL" id="CP031148">
    <property type="protein sequence ID" value="AXG10576.1"/>
    <property type="molecule type" value="Genomic_DNA"/>
</dbReference>
<dbReference type="InterPro" id="IPR036388">
    <property type="entry name" value="WH-like_DNA-bd_sf"/>
</dbReference>
<gene>
    <name evidence="6" type="ORF">DU484_12380</name>
</gene>
<evidence type="ECO:0000256" key="4">
    <source>
        <dbReference type="SAM" id="MobiDB-lite"/>
    </source>
</evidence>
<reference evidence="6 7" key="1">
    <citation type="submission" date="2018-07" db="EMBL/GenBank/DDBJ databases">
        <title>Genome sequences of Haloplanus sp. CBA1112.</title>
        <authorList>
            <person name="Kim Y.B."/>
            <person name="Roh S.W."/>
        </authorList>
    </citation>
    <scope>NUCLEOTIDE SEQUENCE [LARGE SCALE GENOMIC DNA]</scope>
    <source>
        <strain evidence="6 7">CBA1112</strain>
    </source>
</reference>
<dbReference type="GeneID" id="37287788"/>
<dbReference type="SUPFAM" id="SSF46785">
    <property type="entry name" value="Winged helix' DNA-binding domain"/>
    <property type="match status" value="1"/>
</dbReference>
<name>A0A345EEF4_9EURY</name>
<protein>
    <submittedName>
        <fullName evidence="6">Transcriptional regulator</fullName>
    </submittedName>
</protein>
<evidence type="ECO:0000313" key="7">
    <source>
        <dbReference type="Proteomes" id="UP000252985"/>
    </source>
</evidence>
<feature type="region of interest" description="Disordered" evidence="4">
    <location>
        <begin position="1"/>
        <end position="21"/>
    </location>
</feature>
<dbReference type="Proteomes" id="UP000252985">
    <property type="component" value="Chromosome"/>
</dbReference>
<dbReference type="Pfam" id="PF01638">
    <property type="entry name" value="HxlR"/>
    <property type="match status" value="1"/>
</dbReference>
<dbReference type="AlphaFoldDB" id="A0A345EEF4"/>
<evidence type="ECO:0000256" key="2">
    <source>
        <dbReference type="ARBA" id="ARBA00023125"/>
    </source>
</evidence>
<evidence type="ECO:0000313" key="6">
    <source>
        <dbReference type="EMBL" id="AXG10576.1"/>
    </source>
</evidence>
<proteinExistence type="predicted"/>
<dbReference type="PROSITE" id="PS51118">
    <property type="entry name" value="HTH_HXLR"/>
    <property type="match status" value="1"/>
</dbReference>
<keyword evidence="3" id="KW-0804">Transcription</keyword>
<keyword evidence="2" id="KW-0238">DNA-binding</keyword>
<dbReference type="PANTHER" id="PTHR33204:SF18">
    <property type="entry name" value="TRANSCRIPTIONAL REGULATORY PROTEIN"/>
    <property type="match status" value="1"/>
</dbReference>
<accession>A0A345EEF4</accession>
<dbReference type="InterPro" id="IPR036390">
    <property type="entry name" value="WH_DNA-bd_sf"/>
</dbReference>
<dbReference type="GO" id="GO:0003677">
    <property type="term" value="F:DNA binding"/>
    <property type="evidence" value="ECO:0007669"/>
    <property type="project" value="UniProtKB-KW"/>
</dbReference>
<dbReference type="Gene3D" id="1.10.10.10">
    <property type="entry name" value="Winged helix-like DNA-binding domain superfamily/Winged helix DNA-binding domain"/>
    <property type="match status" value="1"/>
</dbReference>
<dbReference type="KEGG" id="haq:DU484_12380"/>
<dbReference type="PANTHER" id="PTHR33204">
    <property type="entry name" value="TRANSCRIPTIONAL REGULATOR, MARR FAMILY"/>
    <property type="match status" value="1"/>
</dbReference>
<feature type="domain" description="HTH hxlR-type" evidence="5">
    <location>
        <begin position="17"/>
        <end position="122"/>
    </location>
</feature>
<organism evidence="6 7">
    <name type="scientific">Haloplanus rubicundus</name>
    <dbReference type="NCBI Taxonomy" id="1547898"/>
    <lineage>
        <taxon>Archaea</taxon>
        <taxon>Methanobacteriati</taxon>
        <taxon>Methanobacteriota</taxon>
        <taxon>Stenosarchaea group</taxon>
        <taxon>Halobacteria</taxon>
        <taxon>Halobacteriales</taxon>
        <taxon>Haloferacaceae</taxon>
        <taxon>Haloplanus</taxon>
    </lineage>
</organism>
<evidence type="ECO:0000259" key="5">
    <source>
        <dbReference type="PROSITE" id="PS51118"/>
    </source>
</evidence>
<evidence type="ECO:0000256" key="3">
    <source>
        <dbReference type="ARBA" id="ARBA00023163"/>
    </source>
</evidence>
<dbReference type="InterPro" id="IPR002577">
    <property type="entry name" value="HTH_HxlR"/>
</dbReference>
<sequence length="122" mass="13909">MSTHSESSDTKSTSVVTPSQSQETLISMANLLGRKWHLVILHQLLTEGAMGFGELKGEIDHISSKVLSDSLDRLETEHELVERRIVSEKPVRVEYAMTERGRDFAPIVDRIHEWGVEHKMRE</sequence>
<evidence type="ECO:0000256" key="1">
    <source>
        <dbReference type="ARBA" id="ARBA00023015"/>
    </source>
</evidence>
<keyword evidence="1" id="KW-0805">Transcription regulation</keyword>
<dbReference type="RefSeq" id="WP_114606069.1">
    <property type="nucleotide sequence ID" value="NZ_CP031148.1"/>
</dbReference>